<gene>
    <name evidence="1" type="ORF">METZ01_LOCUS296996</name>
</gene>
<name>A0A382M9T1_9ZZZZ</name>
<dbReference type="AlphaFoldDB" id="A0A382M9T1"/>
<protein>
    <submittedName>
        <fullName evidence="1">Uncharacterized protein</fullName>
    </submittedName>
</protein>
<reference evidence="1" key="1">
    <citation type="submission" date="2018-05" db="EMBL/GenBank/DDBJ databases">
        <authorList>
            <person name="Lanie J.A."/>
            <person name="Ng W.-L."/>
            <person name="Kazmierczak K.M."/>
            <person name="Andrzejewski T.M."/>
            <person name="Davidsen T.M."/>
            <person name="Wayne K.J."/>
            <person name="Tettelin H."/>
            <person name="Glass J.I."/>
            <person name="Rusch D."/>
            <person name="Podicherti R."/>
            <person name="Tsui H.-C.T."/>
            <person name="Winkler M.E."/>
        </authorList>
    </citation>
    <scope>NUCLEOTIDE SEQUENCE</scope>
</reference>
<dbReference type="EMBL" id="UINC01091406">
    <property type="protein sequence ID" value="SVC44142.1"/>
    <property type="molecule type" value="Genomic_DNA"/>
</dbReference>
<organism evidence="1">
    <name type="scientific">marine metagenome</name>
    <dbReference type="NCBI Taxonomy" id="408172"/>
    <lineage>
        <taxon>unclassified sequences</taxon>
        <taxon>metagenomes</taxon>
        <taxon>ecological metagenomes</taxon>
    </lineage>
</organism>
<feature type="non-terminal residue" evidence="1">
    <location>
        <position position="79"/>
    </location>
</feature>
<accession>A0A382M9T1</accession>
<evidence type="ECO:0000313" key="1">
    <source>
        <dbReference type="EMBL" id="SVC44142.1"/>
    </source>
</evidence>
<proteinExistence type="predicted"/>
<sequence>MFRRQAILSLLYPLAIAFAQAAKKPEVIPPWNQWIEPDFPFFSAAVDARDKPVETNLTPRALVFPLGDDYFLAYDLDLL</sequence>